<dbReference type="SUPFAM" id="SSF51445">
    <property type="entry name" value="(Trans)glycosidases"/>
    <property type="match status" value="1"/>
</dbReference>
<organism evidence="14 15">
    <name type="scientific">Cyberlindnera fabianii</name>
    <name type="common">Yeast</name>
    <name type="synonym">Hansenula fabianii</name>
    <dbReference type="NCBI Taxonomy" id="36022"/>
    <lineage>
        <taxon>Eukaryota</taxon>
        <taxon>Fungi</taxon>
        <taxon>Dikarya</taxon>
        <taxon>Ascomycota</taxon>
        <taxon>Saccharomycotina</taxon>
        <taxon>Saccharomycetes</taxon>
        <taxon>Phaffomycetales</taxon>
        <taxon>Phaffomycetaceae</taxon>
        <taxon>Cyberlindnera</taxon>
    </lineage>
</organism>
<dbReference type="SMART" id="SM01408">
    <property type="entry name" value="ING"/>
    <property type="match status" value="1"/>
</dbReference>
<evidence type="ECO:0000256" key="6">
    <source>
        <dbReference type="ARBA" id="ARBA00022729"/>
    </source>
</evidence>
<dbReference type="EMBL" id="MPUK01000002">
    <property type="protein sequence ID" value="ONH68623.1"/>
    <property type="molecule type" value="Genomic_DNA"/>
</dbReference>
<evidence type="ECO:0000313" key="14">
    <source>
        <dbReference type="EMBL" id="ONH68623.1"/>
    </source>
</evidence>
<protein>
    <submittedName>
        <fullName evidence="14">Cell surface mannoprotein MP65</fullName>
    </submittedName>
</protein>
<dbReference type="InterPro" id="IPR024610">
    <property type="entry name" value="ING_N_histone-binding"/>
</dbReference>
<keyword evidence="15" id="KW-1185">Reference proteome</keyword>
<keyword evidence="7" id="KW-0378">Hydrolase</keyword>
<evidence type="ECO:0000256" key="8">
    <source>
        <dbReference type="ARBA" id="ARBA00023180"/>
    </source>
</evidence>
<comment type="function">
    <text evidence="11">Glucanases possibly play a role in cell expansion during growth, in cell-cell fusion during mating, and in spore release during sporulation.</text>
</comment>
<name>A0A1V2L9U4_CYBFA</name>
<evidence type="ECO:0000256" key="2">
    <source>
        <dbReference type="ARBA" id="ARBA00008773"/>
    </source>
</evidence>
<dbReference type="GO" id="GO:0005576">
    <property type="term" value="C:extracellular region"/>
    <property type="evidence" value="ECO:0007669"/>
    <property type="project" value="UniProtKB-ARBA"/>
</dbReference>
<feature type="domain" description="Inhibitor of growth protein N-terminal histone-binding" evidence="13">
    <location>
        <begin position="37"/>
        <end position="139"/>
    </location>
</feature>
<evidence type="ECO:0000256" key="12">
    <source>
        <dbReference type="SAM" id="MobiDB-lite"/>
    </source>
</evidence>
<comment type="similarity">
    <text evidence="2">Belongs to the glycosyl hydrolase 17 family.</text>
</comment>
<comment type="subcellular location">
    <subcellularLocation>
        <location evidence="1">Secreted</location>
        <location evidence="1">Cell wall</location>
    </subcellularLocation>
</comment>
<dbReference type="GO" id="GO:0009986">
    <property type="term" value="C:cell surface"/>
    <property type="evidence" value="ECO:0007669"/>
    <property type="project" value="TreeGrafter"/>
</dbReference>
<keyword evidence="8" id="KW-0325">Glycoprotein</keyword>
<keyword evidence="5" id="KW-0165">Cleavage on pair of basic residues</keyword>
<keyword evidence="4" id="KW-0964">Secreted</keyword>
<feature type="compositionally biased region" description="Polar residues" evidence="12">
    <location>
        <begin position="11"/>
        <end position="30"/>
    </location>
</feature>
<keyword evidence="9" id="KW-0326">Glycosidase</keyword>
<dbReference type="PANTHER" id="PTHR16631:SF14">
    <property type="entry name" value="FAMILY 17 GLUCOSIDASE SCW10-RELATED"/>
    <property type="match status" value="1"/>
</dbReference>
<feature type="region of interest" description="Disordered" evidence="12">
    <location>
        <begin position="159"/>
        <end position="266"/>
    </location>
</feature>
<gene>
    <name evidence="14" type="ORF">BON22_1577</name>
</gene>
<evidence type="ECO:0000256" key="10">
    <source>
        <dbReference type="ARBA" id="ARBA00023316"/>
    </source>
</evidence>
<dbReference type="GO" id="GO:0071555">
    <property type="term" value="P:cell wall organization"/>
    <property type="evidence" value="ECO:0007669"/>
    <property type="project" value="UniProtKB-KW"/>
</dbReference>
<evidence type="ECO:0000256" key="11">
    <source>
        <dbReference type="ARBA" id="ARBA00056660"/>
    </source>
</evidence>
<evidence type="ECO:0000256" key="3">
    <source>
        <dbReference type="ARBA" id="ARBA00022512"/>
    </source>
</evidence>
<dbReference type="CDD" id="cd17016">
    <property type="entry name" value="ING_Pho23p_like"/>
    <property type="match status" value="1"/>
</dbReference>
<dbReference type="FunFam" id="3.20.20.80:FF:000111">
    <property type="entry name" value="Soluble cell wall protein"/>
    <property type="match status" value="1"/>
</dbReference>
<dbReference type="GO" id="GO:0009277">
    <property type="term" value="C:fungal-type cell wall"/>
    <property type="evidence" value="ECO:0007669"/>
    <property type="project" value="TreeGrafter"/>
</dbReference>
<feature type="region of interest" description="Disordered" evidence="12">
    <location>
        <begin position="284"/>
        <end position="332"/>
    </location>
</feature>
<dbReference type="Pfam" id="PF12998">
    <property type="entry name" value="ING"/>
    <property type="match status" value="1"/>
</dbReference>
<evidence type="ECO:0000256" key="1">
    <source>
        <dbReference type="ARBA" id="ARBA00004191"/>
    </source>
</evidence>
<dbReference type="Gene3D" id="3.20.20.80">
    <property type="entry name" value="Glycosidases"/>
    <property type="match status" value="1"/>
</dbReference>
<proteinExistence type="inferred from homology"/>
<dbReference type="InterPro" id="IPR017853">
    <property type="entry name" value="GH"/>
</dbReference>
<dbReference type="GO" id="GO:0000785">
    <property type="term" value="C:chromatin"/>
    <property type="evidence" value="ECO:0007669"/>
    <property type="project" value="UniProtKB-ARBA"/>
</dbReference>
<dbReference type="GO" id="GO:0042973">
    <property type="term" value="F:glucan endo-1,3-beta-D-glucosidase activity"/>
    <property type="evidence" value="ECO:0007669"/>
    <property type="project" value="TreeGrafter"/>
</dbReference>
<evidence type="ECO:0000256" key="9">
    <source>
        <dbReference type="ARBA" id="ARBA00023295"/>
    </source>
</evidence>
<evidence type="ECO:0000256" key="5">
    <source>
        <dbReference type="ARBA" id="ARBA00022685"/>
    </source>
</evidence>
<evidence type="ECO:0000256" key="4">
    <source>
        <dbReference type="ARBA" id="ARBA00022525"/>
    </source>
</evidence>
<feature type="region of interest" description="Disordered" evidence="12">
    <location>
        <begin position="1"/>
        <end position="32"/>
    </location>
</feature>
<dbReference type="Gene3D" id="6.10.140.1740">
    <property type="match status" value="1"/>
</dbReference>
<dbReference type="Proteomes" id="UP000189513">
    <property type="component" value="Unassembled WGS sequence"/>
</dbReference>
<evidence type="ECO:0000313" key="15">
    <source>
        <dbReference type="Proteomes" id="UP000189513"/>
    </source>
</evidence>
<sequence>MSDMNLRPRSQRVSQRATRLAQVRTQQQRPPTEAYPGLNDITDAFEALPLDVARYFTLFKEVHSKYSMHVEPLHKSIAEFKALPRTEEFKKKRSALASHIISKLSSIIPCLDEKMHIAAFGADNTVKWIKRINDDFELIFKHEIPESVKFGQHNHPAIIHDAKIPDNKSAQSQRSESRREALAAKKAANENNNEEETTPAPATTTSGRGKGRPRAEKEATPSAPTTKKRKTNTAQTNSSGSANNGSAGNSAGNSTNTAQNFTSNVSNAPTAHSQLLQTVTVTHPQTNALKTEDDSRPGTPSGSKRSRTSTKKKQEHEQQMQQESEQQEADSWQHGIVSPDEFLLQLEEQKVYIDPTDAPEFHASTLEETEEEEDPEYEIDYEKGFEYDVEDDDYEMSEEELEEYYATKTTCHEAAPTSVSESVEPFADIPSSPADLNIPTLQTKLSIPAAAEHLDHFSDLYVDLLKQVGIENLVKGAWGMTYSFYRPEGGCKAPQEIQDDIAKLGDFEIIRVYDTDCEGILNVMKLLKPHQKLFAGIYYLDRIDVSAEIIHQAVMVTGGDWSKVHTVSVGNELVNFGRATTLQVAALVDRAKTVLRARGYTGYVVTTDTLVAMLNNKELCHIGDYVSVNSHPYWDGLVHPQDSGPWLVQQLDMLRDVCGATTPIVLCETGWPTRGLKFGEKGVPSKANQLIALKSIVDTLGFKTILFTTYNDYWKADGTHGVEKFWGIFDE</sequence>
<dbReference type="PANTHER" id="PTHR16631">
    <property type="entry name" value="GLUCAN 1,3-BETA-GLUCOSIDASE"/>
    <property type="match status" value="1"/>
</dbReference>
<evidence type="ECO:0000259" key="13">
    <source>
        <dbReference type="SMART" id="SM01408"/>
    </source>
</evidence>
<keyword evidence="10" id="KW-0961">Cell wall biogenesis/degradation</keyword>
<keyword evidence="6" id="KW-0732">Signal</keyword>
<reference evidence="15" key="1">
    <citation type="journal article" date="2017" name="Genome Announc.">
        <title>Genome sequences of Cyberlindnera fabianii 65, Pichia kudriavzevii 129, and Saccharomyces cerevisiae 131 isolated from fermented masau fruits in Zimbabwe.</title>
        <authorList>
            <person name="van Rijswijck I.M.H."/>
            <person name="Derks M.F.L."/>
            <person name="Abee T."/>
            <person name="de Ridder D."/>
            <person name="Smid E.J."/>
        </authorList>
    </citation>
    <scope>NUCLEOTIDE SEQUENCE [LARGE SCALE GENOMIC DNA]</scope>
    <source>
        <strain evidence="15">65</strain>
    </source>
</reference>
<feature type="compositionally biased region" description="Low complexity" evidence="12">
    <location>
        <begin position="232"/>
        <end position="258"/>
    </location>
</feature>
<accession>A0A1V2L9U4</accession>
<dbReference type="AlphaFoldDB" id="A0A1V2L9U4"/>
<comment type="caution">
    <text evidence="14">The sequence shown here is derived from an EMBL/GenBank/DDBJ whole genome shotgun (WGS) entry which is preliminary data.</text>
</comment>
<keyword evidence="3" id="KW-0134">Cell wall</keyword>
<evidence type="ECO:0000256" key="7">
    <source>
        <dbReference type="ARBA" id="ARBA00022801"/>
    </source>
</evidence>
<dbReference type="GO" id="GO:0000747">
    <property type="term" value="P:conjugation with cellular fusion"/>
    <property type="evidence" value="ECO:0007669"/>
    <property type="project" value="UniProtKB-ARBA"/>
</dbReference>
<dbReference type="InterPro" id="IPR050732">
    <property type="entry name" value="Beta-glucan_modifiers"/>
</dbReference>
<dbReference type="VEuPathDB" id="FungiDB:BON22_1577"/>